<dbReference type="GeneID" id="92833033"/>
<dbReference type="EMBL" id="QRVK01000012">
    <property type="protein sequence ID" value="RGS43001.1"/>
    <property type="molecule type" value="Genomic_DNA"/>
</dbReference>
<dbReference type="SUPFAM" id="SSF47336">
    <property type="entry name" value="ACP-like"/>
    <property type="match status" value="1"/>
</dbReference>
<dbReference type="Proteomes" id="UP000283295">
    <property type="component" value="Unassembled WGS sequence"/>
</dbReference>
<sequence>MEELLKILNDVKPGVDYENETDLIGHGVLDSITMVTLVLQLSDEFDVDITPVDITPENFKTVQTIYDMIKRLEDE</sequence>
<evidence type="ECO:0000259" key="1">
    <source>
        <dbReference type="PROSITE" id="PS50075"/>
    </source>
</evidence>
<dbReference type="RefSeq" id="WP_004849907.1">
    <property type="nucleotide sequence ID" value="NZ_CABIWG010000005.1"/>
</dbReference>
<dbReference type="PROSITE" id="PS50075">
    <property type="entry name" value="CARRIER"/>
    <property type="match status" value="1"/>
</dbReference>
<name>A0A412ISC6_9FIRM</name>
<dbReference type="AlphaFoldDB" id="A0A412ISC6"/>
<organism evidence="2 3">
    <name type="scientific">Coprococcus eutactus</name>
    <dbReference type="NCBI Taxonomy" id="33043"/>
    <lineage>
        <taxon>Bacteria</taxon>
        <taxon>Bacillati</taxon>
        <taxon>Bacillota</taxon>
        <taxon>Clostridia</taxon>
        <taxon>Lachnospirales</taxon>
        <taxon>Lachnospiraceae</taxon>
        <taxon>Coprococcus</taxon>
    </lineage>
</organism>
<dbReference type="Gene3D" id="1.10.1200.10">
    <property type="entry name" value="ACP-like"/>
    <property type="match status" value="1"/>
</dbReference>
<dbReference type="Pfam" id="PF00550">
    <property type="entry name" value="PP-binding"/>
    <property type="match status" value="1"/>
</dbReference>
<evidence type="ECO:0000313" key="2">
    <source>
        <dbReference type="EMBL" id="RGS43001.1"/>
    </source>
</evidence>
<feature type="domain" description="Carrier" evidence="1">
    <location>
        <begin position="1"/>
        <end position="73"/>
    </location>
</feature>
<proteinExistence type="predicted"/>
<accession>A0A412ISC6</accession>
<protein>
    <submittedName>
        <fullName evidence="2">Acyl carrier protein</fullName>
    </submittedName>
</protein>
<reference evidence="2 3" key="1">
    <citation type="submission" date="2018-08" db="EMBL/GenBank/DDBJ databases">
        <title>A genome reference for cultivated species of the human gut microbiota.</title>
        <authorList>
            <person name="Zou Y."/>
            <person name="Xue W."/>
            <person name="Luo G."/>
        </authorList>
    </citation>
    <scope>NUCLEOTIDE SEQUENCE [LARGE SCALE GENOMIC DNA]</scope>
    <source>
        <strain evidence="2 3">AF22-21</strain>
    </source>
</reference>
<evidence type="ECO:0000313" key="3">
    <source>
        <dbReference type="Proteomes" id="UP000283295"/>
    </source>
</evidence>
<comment type="caution">
    <text evidence="2">The sequence shown here is derived from an EMBL/GenBank/DDBJ whole genome shotgun (WGS) entry which is preliminary data.</text>
</comment>
<dbReference type="InterPro" id="IPR009081">
    <property type="entry name" value="PP-bd_ACP"/>
</dbReference>
<dbReference type="OrthoDB" id="9812291at2"/>
<gene>
    <name evidence="2" type="ORF">DWX94_06455</name>
</gene>
<dbReference type="InterPro" id="IPR036736">
    <property type="entry name" value="ACP-like_sf"/>
</dbReference>